<dbReference type="Proteomes" id="UP000192578">
    <property type="component" value="Unassembled WGS sequence"/>
</dbReference>
<comment type="caution">
    <text evidence="2">The sequence shown here is derived from an EMBL/GenBank/DDBJ whole genome shotgun (WGS) entry which is preliminary data.</text>
</comment>
<dbReference type="AlphaFoldDB" id="A0A9X6NLL4"/>
<protein>
    <submittedName>
        <fullName evidence="2">Uncharacterized protein</fullName>
    </submittedName>
</protein>
<evidence type="ECO:0000313" key="3">
    <source>
        <dbReference type="Proteomes" id="UP000192578"/>
    </source>
</evidence>
<reference evidence="3" key="1">
    <citation type="submission" date="2017-01" db="EMBL/GenBank/DDBJ databases">
        <title>Comparative genomics of anhydrobiosis in the tardigrade Hypsibius dujardini.</title>
        <authorList>
            <person name="Yoshida Y."/>
            <person name="Koutsovoulos G."/>
            <person name="Laetsch D."/>
            <person name="Stevens L."/>
            <person name="Kumar S."/>
            <person name="Horikawa D."/>
            <person name="Ishino K."/>
            <person name="Komine S."/>
            <person name="Tomita M."/>
            <person name="Blaxter M."/>
            <person name="Arakawa K."/>
        </authorList>
    </citation>
    <scope>NUCLEOTIDE SEQUENCE [LARGE SCALE GENOMIC DNA]</scope>
    <source>
        <strain evidence="3">Z151</strain>
    </source>
</reference>
<proteinExistence type="predicted"/>
<name>A0A9X6NLL4_HYPEX</name>
<evidence type="ECO:0000313" key="2">
    <source>
        <dbReference type="EMBL" id="OWA55454.1"/>
    </source>
</evidence>
<organism evidence="2 3">
    <name type="scientific">Hypsibius exemplaris</name>
    <name type="common">Freshwater tardigrade</name>
    <dbReference type="NCBI Taxonomy" id="2072580"/>
    <lineage>
        <taxon>Eukaryota</taxon>
        <taxon>Metazoa</taxon>
        <taxon>Ecdysozoa</taxon>
        <taxon>Tardigrada</taxon>
        <taxon>Eutardigrada</taxon>
        <taxon>Parachela</taxon>
        <taxon>Hypsibioidea</taxon>
        <taxon>Hypsibiidae</taxon>
        <taxon>Hypsibius</taxon>
    </lineage>
</organism>
<feature type="region of interest" description="Disordered" evidence="1">
    <location>
        <begin position="209"/>
        <end position="233"/>
    </location>
</feature>
<accession>A0A9X6NLL4</accession>
<keyword evidence="3" id="KW-1185">Reference proteome</keyword>
<sequence length="279" mass="32106">MEITDTKPEERDIYLSYIDSYMMLEGRFRQRKLENINYDWIDLMWHNTSKTPIQGTNTSTENTSTENTLKAISTTMEHVDLSDLFAVMQTVEKEIQTEKDKLRNATRHQMMSKGAIQLKVDTFGRQATILVQVFRDMPGQLDMIGWPDTRRILDQPGKGQQGGFSKNLHVSMEEARKTAEKEDIVDLSRLEKPFSTMFPKEVLFMSSPCREGMTSRSPSSNAPACRNMSESEYENVRRGDVSIEAMKTCKEIPIPHMRLRKLFYGQISLVSTSQDLPWG</sequence>
<dbReference type="EMBL" id="MTYJ01000806">
    <property type="protein sequence ID" value="OWA55454.1"/>
    <property type="molecule type" value="Genomic_DNA"/>
</dbReference>
<gene>
    <name evidence="2" type="ORF">BV898_19841</name>
</gene>
<evidence type="ECO:0000256" key="1">
    <source>
        <dbReference type="SAM" id="MobiDB-lite"/>
    </source>
</evidence>